<dbReference type="PANTHER" id="PTHR43442:SF3">
    <property type="entry name" value="GLUCONOKINASE-RELATED"/>
    <property type="match status" value="1"/>
</dbReference>
<dbReference type="InterPro" id="IPR027417">
    <property type="entry name" value="P-loop_NTPase"/>
</dbReference>
<dbReference type="CDD" id="cd02021">
    <property type="entry name" value="GntK"/>
    <property type="match status" value="1"/>
</dbReference>
<keyword evidence="6 9" id="KW-0418">Kinase</keyword>
<proteinExistence type="inferred from homology"/>
<evidence type="ECO:0000256" key="4">
    <source>
        <dbReference type="ARBA" id="ARBA00022679"/>
    </source>
</evidence>
<dbReference type="NCBIfam" id="TIGR01313">
    <property type="entry name" value="therm_gnt_kin"/>
    <property type="match status" value="1"/>
</dbReference>
<name>A0ABR9P7W5_9ACTN</name>
<keyword evidence="4 9" id="KW-0808">Transferase</keyword>
<reference evidence="10 11" key="1">
    <citation type="submission" date="2020-09" db="EMBL/GenBank/DDBJ databases">
        <title>Diversity and distribution of actinomycetes associated with coral in the coast of Hainan.</title>
        <authorList>
            <person name="Li F."/>
        </authorList>
    </citation>
    <scope>NUCLEOTIDE SEQUENCE [LARGE SCALE GENOMIC DNA]</scope>
    <source>
        <strain evidence="10 11">HNM0947</strain>
    </source>
</reference>
<keyword evidence="5 9" id="KW-0547">Nucleotide-binding</keyword>
<evidence type="ECO:0000256" key="8">
    <source>
        <dbReference type="ARBA" id="ARBA00048090"/>
    </source>
</evidence>
<dbReference type="Gene3D" id="3.40.50.300">
    <property type="entry name" value="P-loop containing nucleotide triphosphate hydrolases"/>
    <property type="match status" value="1"/>
</dbReference>
<keyword evidence="11" id="KW-1185">Reference proteome</keyword>
<dbReference type="SUPFAM" id="SSF52540">
    <property type="entry name" value="P-loop containing nucleoside triphosphate hydrolases"/>
    <property type="match status" value="1"/>
</dbReference>
<organism evidence="10 11">
    <name type="scientific">Nocardiopsis coralli</name>
    <dbReference type="NCBI Taxonomy" id="2772213"/>
    <lineage>
        <taxon>Bacteria</taxon>
        <taxon>Bacillati</taxon>
        <taxon>Actinomycetota</taxon>
        <taxon>Actinomycetes</taxon>
        <taxon>Streptosporangiales</taxon>
        <taxon>Nocardiopsidaceae</taxon>
        <taxon>Nocardiopsis</taxon>
    </lineage>
</organism>
<comment type="similarity">
    <text evidence="2 9">Belongs to the gluconokinase GntK/GntV family.</text>
</comment>
<evidence type="ECO:0000256" key="2">
    <source>
        <dbReference type="ARBA" id="ARBA00008420"/>
    </source>
</evidence>
<accession>A0ABR9P7W5</accession>
<gene>
    <name evidence="10" type="ORF">IDM40_14640</name>
</gene>
<comment type="pathway">
    <text evidence="1">Carbohydrate acid metabolism.</text>
</comment>
<evidence type="ECO:0000256" key="6">
    <source>
        <dbReference type="ARBA" id="ARBA00022777"/>
    </source>
</evidence>
<evidence type="ECO:0000256" key="3">
    <source>
        <dbReference type="ARBA" id="ARBA00012054"/>
    </source>
</evidence>
<comment type="caution">
    <text evidence="10">The sequence shown here is derived from an EMBL/GenBank/DDBJ whole genome shotgun (WGS) entry which is preliminary data.</text>
</comment>
<dbReference type="InterPro" id="IPR006001">
    <property type="entry name" value="Therm_gnt_kin"/>
</dbReference>
<evidence type="ECO:0000256" key="9">
    <source>
        <dbReference type="RuleBase" id="RU363066"/>
    </source>
</evidence>
<dbReference type="Proteomes" id="UP000806528">
    <property type="component" value="Unassembled WGS sequence"/>
</dbReference>
<evidence type="ECO:0000256" key="1">
    <source>
        <dbReference type="ARBA" id="ARBA00004761"/>
    </source>
</evidence>
<dbReference type="PANTHER" id="PTHR43442">
    <property type="entry name" value="GLUCONOKINASE-RELATED"/>
    <property type="match status" value="1"/>
</dbReference>
<dbReference type="RefSeq" id="WP_193122537.1">
    <property type="nucleotide sequence ID" value="NZ_JADBGI010000011.1"/>
</dbReference>
<protein>
    <recommendedName>
        <fullName evidence="3 9">Gluconokinase</fullName>
        <ecNumber evidence="3 9">2.7.1.12</ecNumber>
    </recommendedName>
</protein>
<keyword evidence="7 9" id="KW-0067">ATP-binding</keyword>
<dbReference type="Pfam" id="PF13671">
    <property type="entry name" value="AAA_33"/>
    <property type="match status" value="1"/>
</dbReference>
<evidence type="ECO:0000256" key="7">
    <source>
        <dbReference type="ARBA" id="ARBA00022840"/>
    </source>
</evidence>
<sequence length="171" mass="19317">MHFVFMGVSGSGKTTVAEHVAERLELPFAEADVFHPEANIRKMSAGTPLTDEDRRPWLRELASWIGEHDALGETTVMACSALKREYRDLLREGAPDVHFLHMHGPAEVIWERIEARPDHFMPPALLRSQLETLERLDPDEAGQEFDVRADLETLNSGALLYVEDHIRPAVP</sequence>
<evidence type="ECO:0000313" key="11">
    <source>
        <dbReference type="Proteomes" id="UP000806528"/>
    </source>
</evidence>
<comment type="catalytic activity">
    <reaction evidence="8 9">
        <text>D-gluconate + ATP = 6-phospho-D-gluconate + ADP + H(+)</text>
        <dbReference type="Rhea" id="RHEA:19433"/>
        <dbReference type="ChEBI" id="CHEBI:15378"/>
        <dbReference type="ChEBI" id="CHEBI:18391"/>
        <dbReference type="ChEBI" id="CHEBI:30616"/>
        <dbReference type="ChEBI" id="CHEBI:58759"/>
        <dbReference type="ChEBI" id="CHEBI:456216"/>
        <dbReference type="EC" id="2.7.1.12"/>
    </reaction>
</comment>
<dbReference type="EMBL" id="JADBGI010000011">
    <property type="protein sequence ID" value="MBE2999935.1"/>
    <property type="molecule type" value="Genomic_DNA"/>
</dbReference>
<evidence type="ECO:0000313" key="10">
    <source>
        <dbReference type="EMBL" id="MBE2999935.1"/>
    </source>
</evidence>
<evidence type="ECO:0000256" key="5">
    <source>
        <dbReference type="ARBA" id="ARBA00022741"/>
    </source>
</evidence>
<dbReference type="EC" id="2.7.1.12" evidence="3 9"/>